<protein>
    <submittedName>
        <fullName evidence="3">Uncharacterized protein</fullName>
    </submittedName>
</protein>
<reference evidence="3" key="1">
    <citation type="submission" date="2023-08" db="EMBL/GenBank/DDBJ databases">
        <title>Pelteobagrus vachellii genome.</title>
        <authorList>
            <person name="Liu H."/>
        </authorList>
    </citation>
    <scope>NUCLEOTIDE SEQUENCE</scope>
    <source>
        <strain evidence="3">PRFRI_2022a</strain>
        <tissue evidence="3">Muscle</tissue>
    </source>
</reference>
<keyword evidence="4" id="KW-1185">Reference proteome</keyword>
<proteinExistence type="predicted"/>
<keyword evidence="2" id="KW-1133">Transmembrane helix</keyword>
<dbReference type="AlphaFoldDB" id="A0AA88MVL9"/>
<evidence type="ECO:0000256" key="1">
    <source>
        <dbReference type="SAM" id="MobiDB-lite"/>
    </source>
</evidence>
<evidence type="ECO:0000313" key="4">
    <source>
        <dbReference type="Proteomes" id="UP001187315"/>
    </source>
</evidence>
<name>A0AA88MVL9_TACVA</name>
<keyword evidence="2" id="KW-0812">Transmembrane</keyword>
<comment type="caution">
    <text evidence="3">The sequence shown here is derived from an EMBL/GenBank/DDBJ whole genome shotgun (WGS) entry which is preliminary data.</text>
</comment>
<feature type="transmembrane region" description="Helical" evidence="2">
    <location>
        <begin position="260"/>
        <end position="286"/>
    </location>
</feature>
<feature type="region of interest" description="Disordered" evidence="1">
    <location>
        <begin position="1"/>
        <end position="30"/>
    </location>
</feature>
<evidence type="ECO:0000256" key="2">
    <source>
        <dbReference type="SAM" id="Phobius"/>
    </source>
</evidence>
<keyword evidence="2" id="KW-0472">Membrane</keyword>
<organism evidence="3 4">
    <name type="scientific">Tachysurus vachellii</name>
    <name type="common">Darkbarbel catfish</name>
    <name type="synonym">Pelteobagrus vachellii</name>
    <dbReference type="NCBI Taxonomy" id="175792"/>
    <lineage>
        <taxon>Eukaryota</taxon>
        <taxon>Metazoa</taxon>
        <taxon>Chordata</taxon>
        <taxon>Craniata</taxon>
        <taxon>Vertebrata</taxon>
        <taxon>Euteleostomi</taxon>
        <taxon>Actinopterygii</taxon>
        <taxon>Neopterygii</taxon>
        <taxon>Teleostei</taxon>
        <taxon>Ostariophysi</taxon>
        <taxon>Siluriformes</taxon>
        <taxon>Bagridae</taxon>
        <taxon>Tachysurus</taxon>
    </lineage>
</organism>
<gene>
    <name evidence="3" type="ORF">Q7C36_010801</name>
</gene>
<accession>A0AA88MVL9</accession>
<evidence type="ECO:0000313" key="3">
    <source>
        <dbReference type="EMBL" id="KAK2845947.1"/>
    </source>
</evidence>
<sequence>MTSRESREKKETESVDEAPAREQSGKKRQECEVYTNHPVPSPSLQHPSAGLLHSVLCLLHHETFLLHSLQCPVPPDIHHCKYTGLHFCNILAQCNKTKCWSEKGYEVSHDQYLKGKLFLTITAVDYSNRALYTCVCDGVDACDVRLIIETLASSLQLNPGEALVMDLPIPEPVEVMYKARDSADLYGAQICTVTQRSIHCQPEYTHRASLSYPNITLRDVNMTDSGIYSIRDRKNEEVIHIYTLTVNVVKLETEKEPGSLWWIGVIVVLLLITFIIVVIVVMNHLVQRLKKEKAELEETIKLNGSVTELRSRQRSFSDAGPLLRKMLEMEKLIQLYKPESKRKSLSLPNLNNITVVEMLLKKKEEMEAVVQHRQDLEQYTISQWWSLRRPELDKLIEHWINNENTVLPQHNHQSVTQ</sequence>
<dbReference type="EMBL" id="JAVHJS010000010">
    <property type="protein sequence ID" value="KAK2845947.1"/>
    <property type="molecule type" value="Genomic_DNA"/>
</dbReference>
<dbReference type="Proteomes" id="UP001187315">
    <property type="component" value="Unassembled WGS sequence"/>
</dbReference>